<keyword evidence="2 4" id="KW-0560">Oxidoreductase</keyword>
<dbReference type="PROSITE" id="PS00687">
    <property type="entry name" value="ALDEHYDE_DEHYDR_GLU"/>
    <property type="match status" value="1"/>
</dbReference>
<dbReference type="CDD" id="cd07133">
    <property type="entry name" value="ALDH_CALDH_CalB"/>
    <property type="match status" value="1"/>
</dbReference>
<evidence type="ECO:0000256" key="3">
    <source>
        <dbReference type="ARBA" id="ARBA00023027"/>
    </source>
</evidence>
<dbReference type="KEGG" id="acru:HHL28_14380"/>
<evidence type="ECO:0000313" key="10">
    <source>
        <dbReference type="Proteomes" id="UP000501891"/>
    </source>
</evidence>
<evidence type="ECO:0000256" key="4">
    <source>
        <dbReference type="PIRNR" id="PIRNR036492"/>
    </source>
</evidence>
<name>A0A858R9N4_9PROT</name>
<keyword evidence="10" id="KW-1185">Reference proteome</keyword>
<keyword evidence="3" id="KW-0520">NAD</keyword>
<dbReference type="GO" id="GO:0005737">
    <property type="term" value="C:cytoplasm"/>
    <property type="evidence" value="ECO:0007669"/>
    <property type="project" value="TreeGrafter"/>
</dbReference>
<dbReference type="InterPro" id="IPR016161">
    <property type="entry name" value="Ald_DH/histidinol_DH"/>
</dbReference>
<protein>
    <recommendedName>
        <fullName evidence="4">Aldehyde dehydrogenase</fullName>
    </recommendedName>
</protein>
<organism evidence="9 10">
    <name type="scientific">Aerophototrophica crusticola</name>
    <dbReference type="NCBI Taxonomy" id="1709002"/>
    <lineage>
        <taxon>Bacteria</taxon>
        <taxon>Pseudomonadati</taxon>
        <taxon>Pseudomonadota</taxon>
        <taxon>Alphaproteobacteria</taxon>
        <taxon>Rhodospirillales</taxon>
        <taxon>Rhodospirillaceae</taxon>
        <taxon>Aerophototrophica</taxon>
    </lineage>
</organism>
<dbReference type="InterPro" id="IPR012394">
    <property type="entry name" value="Aldehyde_DH_NAD(P)"/>
</dbReference>
<dbReference type="InterPro" id="IPR015590">
    <property type="entry name" value="Aldehyde_DH_dom"/>
</dbReference>
<evidence type="ECO:0000256" key="7">
    <source>
        <dbReference type="RuleBase" id="RU003345"/>
    </source>
</evidence>
<evidence type="ECO:0000313" key="9">
    <source>
        <dbReference type="EMBL" id="QJE74114.1"/>
    </source>
</evidence>
<sequence length="485" mass="52823">MTDAVIEFPLQESRARSALADRLAGILDAQRKAYLEQGPLPAERRAAALAALAKAVLKYQEPLVDAVRQDFGHRSAHETKLADLYPVLAGIRHARKNFRSWMKPRRRPIDMMFRPGTGRVIYQPLGVVGIIAPWNYPVQLSLAPLTAAIAAGNRVMLKPSEFTPRTADLLERLLAEVFEPAEVTVVQGGADVAQAFSRLRFDHLLFTGSTPVGRSVMRAAAENLVPVTLELGGKSPALVAPDYPLDKAAENIMAGKLFNAGQTCIAPDYVLLPKGTEAAFADAALRAVARLYPTLGSNPDYSAIVNDRHAQRLAGLLADARRRGAHVMEINPAGETLDPARRKLPPALVLGAPDEAAVMREEIFGPVLPLVPYDSLEGAWAYVNARPRPLALYLYSHNAHTVDQTLERTVSGGVTVNDTLLHCVQEELPFGGVGESGIGAYHGEAGFRTFSHAKSVFHQARLNGGWLTKPPYGPRMERLLRFILR</sequence>
<dbReference type="EMBL" id="CP051775">
    <property type="protein sequence ID" value="QJE74114.1"/>
    <property type="molecule type" value="Genomic_DNA"/>
</dbReference>
<dbReference type="SUPFAM" id="SSF53720">
    <property type="entry name" value="ALDH-like"/>
    <property type="match status" value="1"/>
</dbReference>
<feature type="active site" evidence="5 6">
    <location>
        <position position="230"/>
    </location>
</feature>
<dbReference type="Proteomes" id="UP000501891">
    <property type="component" value="Chromosome"/>
</dbReference>
<dbReference type="Pfam" id="PF00171">
    <property type="entry name" value="Aldedh"/>
    <property type="match status" value="1"/>
</dbReference>
<dbReference type="InterPro" id="IPR029510">
    <property type="entry name" value="Ald_DH_CS_GLU"/>
</dbReference>
<dbReference type="PANTHER" id="PTHR43570:SF20">
    <property type="entry name" value="ALDEHYDE DEHYDROGENASE ALDX-RELATED"/>
    <property type="match status" value="1"/>
</dbReference>
<dbReference type="Gene3D" id="3.40.605.10">
    <property type="entry name" value="Aldehyde Dehydrogenase, Chain A, domain 1"/>
    <property type="match status" value="1"/>
</dbReference>
<dbReference type="Gene3D" id="3.40.309.10">
    <property type="entry name" value="Aldehyde Dehydrogenase, Chain A, domain 2"/>
    <property type="match status" value="1"/>
</dbReference>
<dbReference type="InterPro" id="IPR016162">
    <property type="entry name" value="Ald_DH_N"/>
</dbReference>
<dbReference type="PIRSF" id="PIRSF036492">
    <property type="entry name" value="ALDH"/>
    <property type="match status" value="1"/>
</dbReference>
<dbReference type="InterPro" id="IPR016160">
    <property type="entry name" value="Ald_DH_CS_CYS"/>
</dbReference>
<feature type="active site" evidence="5">
    <location>
        <position position="264"/>
    </location>
</feature>
<dbReference type="AlphaFoldDB" id="A0A858R9N4"/>
<reference evidence="9" key="1">
    <citation type="submission" date="2020-04" db="EMBL/GenBank/DDBJ databases">
        <title>A desert anoxygenic phototrophic bacterium fixes CO2 using RubisCO under aerobic conditions.</title>
        <authorList>
            <person name="Tang K."/>
        </authorList>
    </citation>
    <scope>NUCLEOTIDE SEQUENCE [LARGE SCALE GENOMIC DNA]</scope>
    <source>
        <strain evidence="9">MIMtkB3</strain>
    </source>
</reference>
<dbReference type="InterPro" id="IPR016163">
    <property type="entry name" value="Ald_DH_C"/>
</dbReference>
<dbReference type="PANTHER" id="PTHR43570">
    <property type="entry name" value="ALDEHYDE DEHYDROGENASE"/>
    <property type="match status" value="1"/>
</dbReference>
<dbReference type="GO" id="GO:0004029">
    <property type="term" value="F:aldehyde dehydrogenase (NAD+) activity"/>
    <property type="evidence" value="ECO:0007669"/>
    <property type="project" value="TreeGrafter"/>
</dbReference>
<evidence type="ECO:0000259" key="8">
    <source>
        <dbReference type="Pfam" id="PF00171"/>
    </source>
</evidence>
<feature type="domain" description="Aldehyde dehydrogenase" evidence="8">
    <location>
        <begin position="26"/>
        <end position="456"/>
    </location>
</feature>
<dbReference type="PROSITE" id="PS00070">
    <property type="entry name" value="ALDEHYDE_DEHYDR_CYS"/>
    <property type="match status" value="1"/>
</dbReference>
<accession>A0A858R9N4</accession>
<evidence type="ECO:0000256" key="6">
    <source>
        <dbReference type="PROSITE-ProRule" id="PRU10007"/>
    </source>
</evidence>
<comment type="similarity">
    <text evidence="1 4 7">Belongs to the aldehyde dehydrogenase family.</text>
</comment>
<gene>
    <name evidence="9" type="ORF">HHL28_14380</name>
</gene>
<evidence type="ECO:0000256" key="1">
    <source>
        <dbReference type="ARBA" id="ARBA00009986"/>
    </source>
</evidence>
<evidence type="ECO:0000256" key="5">
    <source>
        <dbReference type="PIRSR" id="PIRSR036492-1"/>
    </source>
</evidence>
<proteinExistence type="inferred from homology"/>
<evidence type="ECO:0000256" key="2">
    <source>
        <dbReference type="ARBA" id="ARBA00023002"/>
    </source>
</evidence>
<dbReference type="FunFam" id="3.40.605.10:FF:000004">
    <property type="entry name" value="Aldehyde dehydrogenase"/>
    <property type="match status" value="1"/>
</dbReference>
<dbReference type="GO" id="GO:0006081">
    <property type="term" value="P:aldehyde metabolic process"/>
    <property type="evidence" value="ECO:0007669"/>
    <property type="project" value="InterPro"/>
</dbReference>